<organism evidence="1 2">
    <name type="scientific">Diphasiastrum complanatum</name>
    <name type="common">Issler's clubmoss</name>
    <name type="synonym">Lycopodium complanatum</name>
    <dbReference type="NCBI Taxonomy" id="34168"/>
    <lineage>
        <taxon>Eukaryota</taxon>
        <taxon>Viridiplantae</taxon>
        <taxon>Streptophyta</taxon>
        <taxon>Embryophyta</taxon>
        <taxon>Tracheophyta</taxon>
        <taxon>Lycopodiopsida</taxon>
        <taxon>Lycopodiales</taxon>
        <taxon>Lycopodiaceae</taxon>
        <taxon>Lycopodioideae</taxon>
        <taxon>Diphasiastrum</taxon>
    </lineage>
</organism>
<evidence type="ECO:0000313" key="2">
    <source>
        <dbReference type="Proteomes" id="UP001162992"/>
    </source>
</evidence>
<gene>
    <name evidence="1" type="ORF">O6H91_08G041600</name>
</gene>
<name>A0ACC2CX24_DIPCM</name>
<proteinExistence type="predicted"/>
<accession>A0ACC2CX24</accession>
<comment type="caution">
    <text evidence="1">The sequence shown here is derived from an EMBL/GenBank/DDBJ whole genome shotgun (WGS) entry which is preliminary data.</text>
</comment>
<dbReference type="Proteomes" id="UP001162992">
    <property type="component" value="Chromosome 8"/>
</dbReference>
<reference evidence="2" key="1">
    <citation type="journal article" date="2024" name="Proc. Natl. Acad. Sci. U.S.A.">
        <title>Extraordinary preservation of gene collinearity over three hundred million years revealed in homosporous lycophytes.</title>
        <authorList>
            <person name="Li C."/>
            <person name="Wickell D."/>
            <person name="Kuo L.Y."/>
            <person name="Chen X."/>
            <person name="Nie B."/>
            <person name="Liao X."/>
            <person name="Peng D."/>
            <person name="Ji J."/>
            <person name="Jenkins J."/>
            <person name="Williams M."/>
            <person name="Shu S."/>
            <person name="Plott C."/>
            <person name="Barry K."/>
            <person name="Rajasekar S."/>
            <person name="Grimwood J."/>
            <person name="Han X."/>
            <person name="Sun S."/>
            <person name="Hou Z."/>
            <person name="He W."/>
            <person name="Dai G."/>
            <person name="Sun C."/>
            <person name="Schmutz J."/>
            <person name="Leebens-Mack J.H."/>
            <person name="Li F.W."/>
            <person name="Wang L."/>
        </authorList>
    </citation>
    <scope>NUCLEOTIDE SEQUENCE [LARGE SCALE GENOMIC DNA]</scope>
    <source>
        <strain evidence="2">cv. PW_Plant_1</strain>
    </source>
</reference>
<protein>
    <submittedName>
        <fullName evidence="1">Uncharacterized protein</fullName>
    </submittedName>
</protein>
<sequence length="256" mass="29336">MGFFTYSSVSELRERFPRRIRYILCQMTDRACFVPGCEEDQAEDMSYREEKLVWDCDCIFSCFDFVRFVIVSCAVGYVLSIVAKHHGHKGAMESEEGKVDQHKIYRGVRQRSWGRWVAEIRKPHPDSTRVWLGSFATALEAAQAYDKAALEYHGPKAKLNFLEPPCRFMERNRLTLPCKEDSLRSRLDSLPSHRMHDNHQAPSSSLQNSATCKVKWKRGSKDQKTIVKVDSGDSGHAGHEANIPRGRNDHAEIACR</sequence>
<evidence type="ECO:0000313" key="1">
    <source>
        <dbReference type="EMBL" id="KAJ7546486.1"/>
    </source>
</evidence>
<dbReference type="EMBL" id="CM055099">
    <property type="protein sequence ID" value="KAJ7546486.1"/>
    <property type="molecule type" value="Genomic_DNA"/>
</dbReference>
<keyword evidence="2" id="KW-1185">Reference proteome</keyword>